<dbReference type="SMART" id="SM00214">
    <property type="entry name" value="VWC"/>
    <property type="match status" value="3"/>
</dbReference>
<dbReference type="Pfam" id="PF23334">
    <property type="entry name" value="VWC2L_2nd"/>
    <property type="match status" value="1"/>
</dbReference>
<feature type="domain" description="VWFC" evidence="4">
    <location>
        <begin position="6"/>
        <end position="70"/>
    </location>
</feature>
<protein>
    <recommendedName>
        <fullName evidence="4">VWFC domain-containing protein</fullName>
    </recommendedName>
</protein>
<accession>A0A9J6GNR3</accession>
<dbReference type="VEuPathDB" id="VectorBase:HLOH_048707"/>
<dbReference type="Gene3D" id="6.20.200.20">
    <property type="match status" value="1"/>
</dbReference>
<dbReference type="PANTHER" id="PTHR46698:SF3">
    <property type="entry name" value="TENECTIN ISOFORM 1-RELATED"/>
    <property type="match status" value="1"/>
</dbReference>
<keyword evidence="6" id="KW-1185">Reference proteome</keyword>
<comment type="caution">
    <text evidence="5">The sequence shown here is derived from an EMBL/GenBank/DDBJ whole genome shotgun (WGS) entry which is preliminary data.</text>
</comment>
<evidence type="ECO:0000256" key="1">
    <source>
        <dbReference type="ARBA" id="ARBA00004613"/>
    </source>
</evidence>
<organism evidence="5 6">
    <name type="scientific">Haemaphysalis longicornis</name>
    <name type="common">Bush tick</name>
    <dbReference type="NCBI Taxonomy" id="44386"/>
    <lineage>
        <taxon>Eukaryota</taxon>
        <taxon>Metazoa</taxon>
        <taxon>Ecdysozoa</taxon>
        <taxon>Arthropoda</taxon>
        <taxon>Chelicerata</taxon>
        <taxon>Arachnida</taxon>
        <taxon>Acari</taxon>
        <taxon>Parasitiformes</taxon>
        <taxon>Ixodida</taxon>
        <taxon>Ixodoidea</taxon>
        <taxon>Ixodidae</taxon>
        <taxon>Haemaphysalinae</taxon>
        <taxon>Haemaphysalis</taxon>
    </lineage>
</organism>
<reference evidence="5 6" key="1">
    <citation type="journal article" date="2020" name="Cell">
        <title>Large-Scale Comparative Analyses of Tick Genomes Elucidate Their Genetic Diversity and Vector Capacities.</title>
        <authorList>
            <consortium name="Tick Genome and Microbiome Consortium (TIGMIC)"/>
            <person name="Jia N."/>
            <person name="Wang J."/>
            <person name="Shi W."/>
            <person name="Du L."/>
            <person name="Sun Y."/>
            <person name="Zhan W."/>
            <person name="Jiang J.F."/>
            <person name="Wang Q."/>
            <person name="Zhang B."/>
            <person name="Ji P."/>
            <person name="Bell-Sakyi L."/>
            <person name="Cui X.M."/>
            <person name="Yuan T.T."/>
            <person name="Jiang B.G."/>
            <person name="Yang W.F."/>
            <person name="Lam T.T."/>
            <person name="Chang Q.C."/>
            <person name="Ding S.J."/>
            <person name="Wang X.J."/>
            <person name="Zhu J.G."/>
            <person name="Ruan X.D."/>
            <person name="Zhao L."/>
            <person name="Wei J.T."/>
            <person name="Ye R.Z."/>
            <person name="Que T.C."/>
            <person name="Du C.H."/>
            <person name="Zhou Y.H."/>
            <person name="Cheng J.X."/>
            <person name="Dai P.F."/>
            <person name="Guo W.B."/>
            <person name="Han X.H."/>
            <person name="Huang E.J."/>
            <person name="Li L.F."/>
            <person name="Wei W."/>
            <person name="Gao Y.C."/>
            <person name="Liu J.Z."/>
            <person name="Shao H.Z."/>
            <person name="Wang X."/>
            <person name="Wang C.C."/>
            <person name="Yang T.C."/>
            <person name="Huo Q.B."/>
            <person name="Li W."/>
            <person name="Chen H.Y."/>
            <person name="Chen S.E."/>
            <person name="Zhou L.G."/>
            <person name="Ni X.B."/>
            <person name="Tian J.H."/>
            <person name="Sheng Y."/>
            <person name="Liu T."/>
            <person name="Pan Y.S."/>
            <person name="Xia L.Y."/>
            <person name="Li J."/>
            <person name="Zhao F."/>
            <person name="Cao W.C."/>
        </authorList>
    </citation>
    <scope>NUCLEOTIDE SEQUENCE [LARGE SCALE GENOMIC DNA]</scope>
    <source>
        <strain evidence="5">HaeL-2018</strain>
    </source>
</reference>
<dbReference type="Proteomes" id="UP000821853">
    <property type="component" value="Unassembled WGS sequence"/>
</dbReference>
<comment type="subcellular location">
    <subcellularLocation>
        <location evidence="1">Secreted</location>
    </subcellularLocation>
</comment>
<keyword evidence="2" id="KW-0964">Secreted</keyword>
<dbReference type="PANTHER" id="PTHR46698">
    <property type="entry name" value="CROSSVEINLESS 2"/>
    <property type="match status" value="1"/>
</dbReference>
<evidence type="ECO:0000313" key="6">
    <source>
        <dbReference type="Proteomes" id="UP000821853"/>
    </source>
</evidence>
<proteinExistence type="predicted"/>
<evidence type="ECO:0000256" key="3">
    <source>
        <dbReference type="ARBA" id="ARBA00022729"/>
    </source>
</evidence>
<dbReference type="InterPro" id="IPR001007">
    <property type="entry name" value="VWF_dom"/>
</dbReference>
<dbReference type="EMBL" id="JABSTR010000008">
    <property type="protein sequence ID" value="KAH9377253.1"/>
    <property type="molecule type" value="Genomic_DNA"/>
</dbReference>
<dbReference type="GO" id="GO:0005576">
    <property type="term" value="C:extracellular region"/>
    <property type="evidence" value="ECO:0007669"/>
    <property type="project" value="UniProtKB-SubCell"/>
</dbReference>
<dbReference type="InterPro" id="IPR052424">
    <property type="entry name" value="Kielin_Chordin-BMP_Reg"/>
</dbReference>
<dbReference type="OrthoDB" id="10068079at2759"/>
<evidence type="ECO:0000313" key="5">
    <source>
        <dbReference type="EMBL" id="KAH9377253.1"/>
    </source>
</evidence>
<keyword evidence="3" id="KW-0732">Signal</keyword>
<dbReference type="PROSITE" id="PS50184">
    <property type="entry name" value="VWFC_2"/>
    <property type="match status" value="2"/>
</dbReference>
<dbReference type="AlphaFoldDB" id="A0A9J6GNR3"/>
<dbReference type="OMA" id="NCYGTIC"/>
<feature type="domain" description="VWFC" evidence="4">
    <location>
        <begin position="187"/>
        <end position="250"/>
    </location>
</feature>
<sequence>MRPNPYRCYFMLKHYENGEQIETNEACLNCTCVSSMLMCYLRVCPYVKQLGDDCTVTKRPGECCPDIACPAGTSERPDTLGAHVPVPTALYEPETEAPFADDGIGCFIDGRHYSEGARMPKDPKKPCEVCYCIRNSSACVLQDCELHVDGCSPVFSRPSCCPTRYNCSREAATTVPPGFMPTEAPEIGCMHEAKYYEDGAQVPSGEPCKHCYCMRNEVVCAVQDCKAPSDGCTAMPTEPGHCCPMRYECRE</sequence>
<gene>
    <name evidence="5" type="ORF">HPB48_006942</name>
</gene>
<evidence type="ECO:0000259" key="4">
    <source>
        <dbReference type="PROSITE" id="PS50184"/>
    </source>
</evidence>
<evidence type="ECO:0000256" key="2">
    <source>
        <dbReference type="ARBA" id="ARBA00022525"/>
    </source>
</evidence>
<dbReference type="SUPFAM" id="SSF57603">
    <property type="entry name" value="FnI-like domain"/>
    <property type="match status" value="3"/>
</dbReference>
<name>A0A9J6GNR3_HAELO</name>